<keyword evidence="9" id="KW-0645">Protease</keyword>
<evidence type="ECO:0000259" key="8">
    <source>
        <dbReference type="Pfam" id="PF01694"/>
    </source>
</evidence>
<feature type="transmembrane region" description="Helical" evidence="7">
    <location>
        <begin position="146"/>
        <end position="164"/>
    </location>
</feature>
<accession>A0ABM8BHX7</accession>
<keyword evidence="5 7" id="KW-1133">Transmembrane helix</keyword>
<evidence type="ECO:0000256" key="4">
    <source>
        <dbReference type="ARBA" id="ARBA00022801"/>
    </source>
</evidence>
<keyword evidence="4" id="KW-0378">Hydrolase</keyword>
<feature type="transmembrane region" description="Helical" evidence="7">
    <location>
        <begin position="12"/>
        <end position="31"/>
    </location>
</feature>
<dbReference type="PANTHER" id="PTHR43731:SF14">
    <property type="entry name" value="PRESENILIN-ASSOCIATED RHOMBOID-LIKE PROTEIN, MITOCHONDRIAL"/>
    <property type="match status" value="1"/>
</dbReference>
<name>A0ABM8BHX7_9LACO</name>
<feature type="domain" description="Peptidase S54 rhomboid" evidence="8">
    <location>
        <begin position="54"/>
        <end position="191"/>
    </location>
</feature>
<dbReference type="GO" id="GO:0006508">
    <property type="term" value="P:proteolysis"/>
    <property type="evidence" value="ECO:0007669"/>
    <property type="project" value="UniProtKB-KW"/>
</dbReference>
<dbReference type="PANTHER" id="PTHR43731">
    <property type="entry name" value="RHOMBOID PROTEASE"/>
    <property type="match status" value="1"/>
</dbReference>
<evidence type="ECO:0000256" key="3">
    <source>
        <dbReference type="ARBA" id="ARBA00022692"/>
    </source>
</evidence>
<dbReference type="EMBL" id="AP026803">
    <property type="protein sequence ID" value="BDR60718.1"/>
    <property type="molecule type" value="Genomic_DNA"/>
</dbReference>
<evidence type="ECO:0000256" key="5">
    <source>
        <dbReference type="ARBA" id="ARBA00022989"/>
    </source>
</evidence>
<evidence type="ECO:0000256" key="2">
    <source>
        <dbReference type="ARBA" id="ARBA00009045"/>
    </source>
</evidence>
<keyword evidence="3 7" id="KW-0812">Transmembrane</keyword>
<evidence type="ECO:0000256" key="7">
    <source>
        <dbReference type="SAM" id="Phobius"/>
    </source>
</evidence>
<evidence type="ECO:0000313" key="9">
    <source>
        <dbReference type="EMBL" id="BDR60718.1"/>
    </source>
</evidence>
<keyword evidence="6 7" id="KW-0472">Membrane</keyword>
<sequence>MNQRDNLKNCYMTMSILIVLLIVFIVEIALGGSQNTAVLIKMGAMNNLAVVVGHQWWRLFTAQFLHMGILHLVSNAVIIYYLGIYMEEILGHWRFLLLYLLSGVGGNLLSLAWGSDQAISAGASTALFGLFGAMTAIALNNRSNQLITYLGRQSFWLALINIGFDLFDPNIDIQGHLGGFIAGFLLAIVMGNLAMGRYRNKTRFVAACLLVVYSVFTVRLGMIIDLS</sequence>
<dbReference type="Pfam" id="PF01694">
    <property type="entry name" value="Rhomboid"/>
    <property type="match status" value="1"/>
</dbReference>
<dbReference type="GO" id="GO:0008233">
    <property type="term" value="F:peptidase activity"/>
    <property type="evidence" value="ECO:0007669"/>
    <property type="project" value="UniProtKB-KW"/>
</dbReference>
<reference evidence="9 10" key="1">
    <citation type="journal article" date="2023" name="Microbiol. Spectr.">
        <title>Symbiosis of Carpenter Bees with Uncharacterized Lactic Acid Bacteria Showing NAD Auxotrophy.</title>
        <authorList>
            <person name="Kawasaki S."/>
            <person name="Ozawa K."/>
            <person name="Mori T."/>
            <person name="Yamamoto A."/>
            <person name="Ito M."/>
            <person name="Ohkuma M."/>
            <person name="Sakamoto M."/>
            <person name="Matsutani M."/>
        </authorList>
    </citation>
    <scope>NUCLEOTIDE SEQUENCE [LARGE SCALE GENOMIC DNA]</scope>
    <source>
        <strain evidence="9 10">Kim32-2</strain>
    </source>
</reference>
<comment type="similarity">
    <text evidence="2">Belongs to the peptidase S54 family.</text>
</comment>
<evidence type="ECO:0000256" key="6">
    <source>
        <dbReference type="ARBA" id="ARBA00023136"/>
    </source>
</evidence>
<comment type="subcellular location">
    <subcellularLocation>
        <location evidence="1">Membrane</location>
        <topology evidence="1">Multi-pass membrane protein</topology>
    </subcellularLocation>
</comment>
<feature type="transmembrane region" description="Helical" evidence="7">
    <location>
        <begin position="176"/>
        <end position="195"/>
    </location>
</feature>
<keyword evidence="10" id="KW-1185">Reference proteome</keyword>
<dbReference type="SUPFAM" id="SSF144091">
    <property type="entry name" value="Rhomboid-like"/>
    <property type="match status" value="1"/>
</dbReference>
<dbReference type="Gene3D" id="1.20.1540.10">
    <property type="entry name" value="Rhomboid-like"/>
    <property type="match status" value="1"/>
</dbReference>
<feature type="transmembrane region" description="Helical" evidence="7">
    <location>
        <begin position="95"/>
        <end position="113"/>
    </location>
</feature>
<dbReference type="RefSeq" id="WP_317636970.1">
    <property type="nucleotide sequence ID" value="NZ_AP026803.1"/>
</dbReference>
<dbReference type="InterPro" id="IPR050925">
    <property type="entry name" value="Rhomboid_protease_S54"/>
</dbReference>
<dbReference type="Proteomes" id="UP001321741">
    <property type="component" value="Chromosome"/>
</dbReference>
<feature type="transmembrane region" description="Helical" evidence="7">
    <location>
        <begin position="63"/>
        <end position="83"/>
    </location>
</feature>
<feature type="transmembrane region" description="Helical" evidence="7">
    <location>
        <begin position="119"/>
        <end position="139"/>
    </location>
</feature>
<protein>
    <submittedName>
        <fullName evidence="9">Rhomboid family intramembrane serine protease</fullName>
    </submittedName>
</protein>
<evidence type="ECO:0000256" key="1">
    <source>
        <dbReference type="ARBA" id="ARBA00004141"/>
    </source>
</evidence>
<organism evidence="9 10">
    <name type="scientific">Lactobacillus xylocopicola</name>
    <dbReference type="NCBI Taxonomy" id="2976676"/>
    <lineage>
        <taxon>Bacteria</taxon>
        <taxon>Bacillati</taxon>
        <taxon>Bacillota</taxon>
        <taxon>Bacilli</taxon>
        <taxon>Lactobacillales</taxon>
        <taxon>Lactobacillaceae</taxon>
        <taxon>Lactobacillus</taxon>
    </lineage>
</organism>
<evidence type="ECO:0000313" key="10">
    <source>
        <dbReference type="Proteomes" id="UP001321741"/>
    </source>
</evidence>
<gene>
    <name evidence="9" type="ORF">KIM322_09790</name>
</gene>
<feature type="transmembrane region" description="Helical" evidence="7">
    <location>
        <begin position="204"/>
        <end position="224"/>
    </location>
</feature>
<dbReference type="InterPro" id="IPR035952">
    <property type="entry name" value="Rhomboid-like_sf"/>
</dbReference>
<proteinExistence type="inferred from homology"/>
<dbReference type="InterPro" id="IPR022764">
    <property type="entry name" value="Peptidase_S54_rhomboid_dom"/>
</dbReference>